<accession>A0A9C6X5A6</accession>
<dbReference type="InterPro" id="IPR008906">
    <property type="entry name" value="HATC_C_dom"/>
</dbReference>
<name>A0A9C6X5A6_FRAOC</name>
<evidence type="ECO:0000259" key="1">
    <source>
        <dbReference type="Pfam" id="PF05699"/>
    </source>
</evidence>
<sequence length="306" mass="35253">MSRWDDADTANKASTQLTNLRQPEFLMTLLSLQDVLASTISLSRYLQKETIEMQQASDAVQDTISILEDKRRNSEEIFGVLFNTVSELCTKYDIQITLPRAAGRGRHPIQDKEAYYRQTIYNPMLENIIQDLQQRLNAEVLQCFDLNKLLPSEALNCDDNKAKQLLCKFAAKYSHLLETPEHILLQNLNAEWALWRAKWRREREKADGTPLPKSYVEALEFCDVELFPNIRALLLILLALPSSVATAGRSFSTLRRVKTWLRSTMTTSRLAGLALLSIHRDIPIDKSEVIRKFSEKNKTRQKRRSL</sequence>
<dbReference type="Proteomes" id="UP000504606">
    <property type="component" value="Unplaced"/>
</dbReference>
<dbReference type="GeneID" id="113214523"/>
<dbReference type="AlphaFoldDB" id="A0A9C6X5A6"/>
<proteinExistence type="predicted"/>
<gene>
    <name evidence="3" type="primary">LOC113214523</name>
</gene>
<dbReference type="OrthoDB" id="6611240at2759"/>
<dbReference type="RefSeq" id="XP_052129470.1">
    <property type="nucleotide sequence ID" value="XM_052273510.1"/>
</dbReference>
<organism evidence="2 3">
    <name type="scientific">Frankliniella occidentalis</name>
    <name type="common">Western flower thrips</name>
    <name type="synonym">Euthrips occidentalis</name>
    <dbReference type="NCBI Taxonomy" id="133901"/>
    <lineage>
        <taxon>Eukaryota</taxon>
        <taxon>Metazoa</taxon>
        <taxon>Ecdysozoa</taxon>
        <taxon>Arthropoda</taxon>
        <taxon>Hexapoda</taxon>
        <taxon>Insecta</taxon>
        <taxon>Pterygota</taxon>
        <taxon>Neoptera</taxon>
        <taxon>Paraneoptera</taxon>
        <taxon>Thysanoptera</taxon>
        <taxon>Terebrantia</taxon>
        <taxon>Thripoidea</taxon>
        <taxon>Thripidae</taxon>
        <taxon>Frankliniella</taxon>
    </lineage>
</organism>
<dbReference type="GO" id="GO:0046983">
    <property type="term" value="F:protein dimerization activity"/>
    <property type="evidence" value="ECO:0007669"/>
    <property type="project" value="InterPro"/>
</dbReference>
<dbReference type="Pfam" id="PF05699">
    <property type="entry name" value="Dimer_Tnp_hAT"/>
    <property type="match status" value="1"/>
</dbReference>
<evidence type="ECO:0000313" key="3">
    <source>
        <dbReference type="RefSeq" id="XP_052129470.1"/>
    </source>
</evidence>
<dbReference type="InterPro" id="IPR052958">
    <property type="entry name" value="IFN-induced_PKR_regulator"/>
</dbReference>
<protein>
    <submittedName>
        <fullName evidence="3">Uncharacterized protein LOC113214523</fullName>
    </submittedName>
</protein>
<dbReference type="KEGG" id="foc:113214523"/>
<dbReference type="PANTHER" id="PTHR46289">
    <property type="entry name" value="52 KDA REPRESSOR OF THE INHIBITOR OF THE PROTEIN KINASE-LIKE PROTEIN-RELATED"/>
    <property type="match status" value="1"/>
</dbReference>
<feature type="domain" description="HAT C-terminal dimerisation" evidence="1">
    <location>
        <begin position="225"/>
        <end position="281"/>
    </location>
</feature>
<dbReference type="PANTHER" id="PTHR46289:SF14">
    <property type="entry name" value="DUF4371 DOMAIN-CONTAINING PROTEIN"/>
    <property type="match status" value="1"/>
</dbReference>
<evidence type="ECO:0000313" key="2">
    <source>
        <dbReference type="Proteomes" id="UP000504606"/>
    </source>
</evidence>
<reference evidence="3" key="1">
    <citation type="submission" date="2025-08" db="UniProtKB">
        <authorList>
            <consortium name="RefSeq"/>
        </authorList>
    </citation>
    <scope>IDENTIFICATION</scope>
    <source>
        <tissue evidence="3">Whole organism</tissue>
    </source>
</reference>
<keyword evidence="2" id="KW-1185">Reference proteome</keyword>